<comment type="subcellular location">
    <subcellularLocation>
        <location evidence="1">Nucleus</location>
    </subcellularLocation>
</comment>
<dbReference type="GO" id="GO:0005634">
    <property type="term" value="C:nucleus"/>
    <property type="evidence" value="ECO:0007669"/>
    <property type="project" value="UniProtKB-SubCell"/>
</dbReference>
<reference evidence="6" key="3">
    <citation type="submission" date="2010-09" db="EMBL/GenBank/DDBJ databases">
        <title>Annotation of Gaeumannomyces graminis var. tritici R3-111a-1.</title>
        <authorList>
            <consortium name="The Broad Institute Genome Sequencing Platform"/>
            <person name="Ma L.-J."/>
            <person name="Dead R."/>
            <person name="Young S.K."/>
            <person name="Zeng Q."/>
            <person name="Gargeya S."/>
            <person name="Fitzgerald M."/>
            <person name="Haas B."/>
            <person name="Abouelleil A."/>
            <person name="Alvarado L."/>
            <person name="Arachchi H.M."/>
            <person name="Berlin A."/>
            <person name="Brown A."/>
            <person name="Chapman S.B."/>
            <person name="Chen Z."/>
            <person name="Dunbar C."/>
            <person name="Freedman E."/>
            <person name="Gearin G."/>
            <person name="Gellesch M."/>
            <person name="Goldberg J."/>
            <person name="Griggs A."/>
            <person name="Gujja S."/>
            <person name="Heiman D."/>
            <person name="Howarth C."/>
            <person name="Larson L."/>
            <person name="Lui A."/>
            <person name="MacDonald P.J.P."/>
            <person name="Mehta T."/>
            <person name="Montmayeur A."/>
            <person name="Murphy C."/>
            <person name="Neiman D."/>
            <person name="Pearson M."/>
            <person name="Priest M."/>
            <person name="Roberts A."/>
            <person name="Saif S."/>
            <person name="Shea T."/>
            <person name="Shenoy N."/>
            <person name="Sisk P."/>
            <person name="Stolte C."/>
            <person name="Sykes S."/>
            <person name="Yandava C."/>
            <person name="Wortman J."/>
            <person name="Nusbaum C."/>
            <person name="Birren B."/>
        </authorList>
    </citation>
    <scope>NUCLEOTIDE SEQUENCE</scope>
    <source>
        <strain evidence="6">R3-111a-1</strain>
    </source>
</reference>
<dbReference type="PROSITE" id="PS50013">
    <property type="entry name" value="CHROMO_2"/>
    <property type="match status" value="1"/>
</dbReference>
<dbReference type="VEuPathDB" id="FungiDB:GGTG_13370"/>
<dbReference type="RefSeq" id="XP_009229540.1">
    <property type="nucleotide sequence ID" value="XM_009231276.1"/>
</dbReference>
<dbReference type="InterPro" id="IPR056924">
    <property type="entry name" value="SH3_Tf2-1"/>
</dbReference>
<keyword evidence="8" id="KW-1185">Reference proteome</keyword>
<reference evidence="8" key="1">
    <citation type="submission" date="2010-07" db="EMBL/GenBank/DDBJ databases">
        <title>The genome sequence of Gaeumannomyces graminis var. tritici strain R3-111a-1.</title>
        <authorList>
            <consortium name="The Broad Institute Genome Sequencing Platform"/>
            <person name="Ma L.-J."/>
            <person name="Dead R."/>
            <person name="Young S."/>
            <person name="Zeng Q."/>
            <person name="Koehrsen M."/>
            <person name="Alvarado L."/>
            <person name="Berlin A."/>
            <person name="Chapman S.B."/>
            <person name="Chen Z."/>
            <person name="Freedman E."/>
            <person name="Gellesch M."/>
            <person name="Goldberg J."/>
            <person name="Griggs A."/>
            <person name="Gujja S."/>
            <person name="Heilman E.R."/>
            <person name="Heiman D."/>
            <person name="Hepburn T."/>
            <person name="Howarth C."/>
            <person name="Jen D."/>
            <person name="Larson L."/>
            <person name="Mehta T."/>
            <person name="Neiman D."/>
            <person name="Pearson M."/>
            <person name="Roberts A."/>
            <person name="Saif S."/>
            <person name="Shea T."/>
            <person name="Shenoy N."/>
            <person name="Sisk P."/>
            <person name="Stolte C."/>
            <person name="Sykes S."/>
            <person name="Walk T."/>
            <person name="White J."/>
            <person name="Yandava C."/>
            <person name="Haas B."/>
            <person name="Nusbaum C."/>
            <person name="Birren B."/>
        </authorList>
    </citation>
    <scope>NUCLEOTIDE SEQUENCE [LARGE SCALE GENOMIC DNA]</scope>
    <source>
        <strain evidence="8">R3-111a-1</strain>
    </source>
</reference>
<dbReference type="HOGENOM" id="CLU_1421481_0_0_1"/>
<dbReference type="EnsemblFungi" id="EJT69102">
    <property type="protein sequence ID" value="EJT69102"/>
    <property type="gene ID" value="GGTG_13370"/>
</dbReference>
<reference evidence="7" key="4">
    <citation type="journal article" date="2015" name="G3 (Bethesda)">
        <title>Genome sequences of three phytopathogenic species of the Magnaporthaceae family of fungi.</title>
        <authorList>
            <person name="Okagaki L.H."/>
            <person name="Nunes C.C."/>
            <person name="Sailsbery J."/>
            <person name="Clay B."/>
            <person name="Brown D."/>
            <person name="John T."/>
            <person name="Oh Y."/>
            <person name="Young N."/>
            <person name="Fitzgerald M."/>
            <person name="Haas B.J."/>
            <person name="Zeng Q."/>
            <person name="Young S."/>
            <person name="Adiconis X."/>
            <person name="Fan L."/>
            <person name="Levin J.Z."/>
            <person name="Mitchell T.K."/>
            <person name="Okubara P.A."/>
            <person name="Farman M.L."/>
            <person name="Kohn L.M."/>
            <person name="Birren B."/>
            <person name="Ma L.-J."/>
            <person name="Dean R.A."/>
        </authorList>
    </citation>
    <scope>NUCLEOTIDE SEQUENCE</scope>
    <source>
        <strain evidence="7">R3-111a-1</strain>
    </source>
</reference>
<dbReference type="AlphaFoldDB" id="J3PIP1"/>
<sequence length="191" mass="22381">MTEVHERTKAQLERARERMKHWADKRRGPLPVLTEGQLVMLNARHVKTKRPAKKLDAKILGPFRVAKVISPTAVRLTLPKAWRIHDAFHVLREAPPVETEYGVQEIEDSMVNPRGRVLYRVRWEGYPKEEDKTWEPWDNFVGDGAKAEVISLHQRHPDKPRDERVPRAAESGKHRVPEAENPRPRKQRRIR</sequence>
<dbReference type="PANTHER" id="PTHR22812">
    <property type="entry name" value="CHROMOBOX PROTEIN"/>
    <property type="match status" value="1"/>
</dbReference>
<evidence type="ECO:0000256" key="1">
    <source>
        <dbReference type="ARBA" id="ARBA00004123"/>
    </source>
</evidence>
<feature type="compositionally biased region" description="Basic and acidic residues" evidence="4">
    <location>
        <begin position="155"/>
        <end position="183"/>
    </location>
</feature>
<keyword evidence="3" id="KW-0539">Nucleus</keyword>
<reference evidence="6" key="2">
    <citation type="submission" date="2010-07" db="EMBL/GenBank/DDBJ databases">
        <authorList>
            <consortium name="The Broad Institute Genome Sequencing Platform"/>
            <consortium name="Broad Institute Genome Sequencing Center for Infectious Disease"/>
            <person name="Ma L.-J."/>
            <person name="Dead R."/>
            <person name="Young S."/>
            <person name="Zeng Q."/>
            <person name="Koehrsen M."/>
            <person name="Alvarado L."/>
            <person name="Berlin A."/>
            <person name="Chapman S.B."/>
            <person name="Chen Z."/>
            <person name="Freedman E."/>
            <person name="Gellesch M."/>
            <person name="Goldberg J."/>
            <person name="Griggs A."/>
            <person name="Gujja S."/>
            <person name="Heilman E.R."/>
            <person name="Heiman D."/>
            <person name="Hepburn T."/>
            <person name="Howarth C."/>
            <person name="Jen D."/>
            <person name="Larson L."/>
            <person name="Mehta T."/>
            <person name="Neiman D."/>
            <person name="Pearson M."/>
            <person name="Roberts A."/>
            <person name="Saif S."/>
            <person name="Shea T."/>
            <person name="Shenoy N."/>
            <person name="Sisk P."/>
            <person name="Stolte C."/>
            <person name="Sykes S."/>
            <person name="Walk T."/>
            <person name="White J."/>
            <person name="Yandava C."/>
            <person name="Haas B."/>
            <person name="Nusbaum C."/>
            <person name="Birren B."/>
        </authorList>
    </citation>
    <scope>NUCLEOTIDE SEQUENCE</scope>
    <source>
        <strain evidence="6">R3-111a-1</strain>
    </source>
</reference>
<dbReference type="STRING" id="644352.J3PIP1"/>
<dbReference type="OrthoDB" id="4779840at2759"/>
<dbReference type="GO" id="GO:0006338">
    <property type="term" value="P:chromatin remodeling"/>
    <property type="evidence" value="ECO:0007669"/>
    <property type="project" value="UniProtKB-ARBA"/>
</dbReference>
<dbReference type="InterPro" id="IPR051219">
    <property type="entry name" value="Heterochromatin_chromo-domain"/>
</dbReference>
<dbReference type="Pfam" id="PF00385">
    <property type="entry name" value="Chromo"/>
    <property type="match status" value="1"/>
</dbReference>
<reference evidence="7" key="5">
    <citation type="submission" date="2018-04" db="UniProtKB">
        <authorList>
            <consortium name="EnsemblFungi"/>
        </authorList>
    </citation>
    <scope>IDENTIFICATION</scope>
    <source>
        <strain evidence="7">R3-111a-1</strain>
    </source>
</reference>
<dbReference type="SMART" id="SM00298">
    <property type="entry name" value="CHROMO"/>
    <property type="match status" value="1"/>
</dbReference>
<dbReference type="Gene3D" id="2.40.50.40">
    <property type="match status" value="1"/>
</dbReference>
<dbReference type="InterPro" id="IPR000953">
    <property type="entry name" value="Chromo/chromo_shadow_dom"/>
</dbReference>
<feature type="domain" description="Chromo" evidence="5">
    <location>
        <begin position="101"/>
        <end position="164"/>
    </location>
</feature>
<name>J3PIP1_GAET3</name>
<dbReference type="SUPFAM" id="SSF54160">
    <property type="entry name" value="Chromo domain-like"/>
    <property type="match status" value="1"/>
</dbReference>
<dbReference type="EMBL" id="GL385406">
    <property type="protein sequence ID" value="EJT69102.1"/>
    <property type="molecule type" value="Genomic_DNA"/>
</dbReference>
<dbReference type="InterPro" id="IPR016197">
    <property type="entry name" value="Chromo-like_dom_sf"/>
</dbReference>
<accession>J3PIP1</accession>
<evidence type="ECO:0000256" key="2">
    <source>
        <dbReference type="ARBA" id="ARBA00011353"/>
    </source>
</evidence>
<gene>
    <name evidence="7" type="primary">20353828</name>
    <name evidence="6" type="ORF">GGTG_13370</name>
</gene>
<dbReference type="GeneID" id="20353828"/>
<dbReference type="Pfam" id="PF24626">
    <property type="entry name" value="SH3_Tf2-1"/>
    <property type="match status" value="1"/>
</dbReference>
<dbReference type="CDD" id="cd00024">
    <property type="entry name" value="CD_CSD"/>
    <property type="match status" value="1"/>
</dbReference>
<proteinExistence type="predicted"/>
<dbReference type="Proteomes" id="UP000006039">
    <property type="component" value="Unassembled WGS sequence"/>
</dbReference>
<evidence type="ECO:0000256" key="3">
    <source>
        <dbReference type="ARBA" id="ARBA00023242"/>
    </source>
</evidence>
<organism evidence="6">
    <name type="scientific">Gaeumannomyces tritici (strain R3-111a-1)</name>
    <name type="common">Wheat and barley take-all root rot fungus</name>
    <name type="synonym">Gaeumannomyces graminis var. tritici</name>
    <dbReference type="NCBI Taxonomy" id="644352"/>
    <lineage>
        <taxon>Eukaryota</taxon>
        <taxon>Fungi</taxon>
        <taxon>Dikarya</taxon>
        <taxon>Ascomycota</taxon>
        <taxon>Pezizomycotina</taxon>
        <taxon>Sordariomycetes</taxon>
        <taxon>Sordariomycetidae</taxon>
        <taxon>Magnaporthales</taxon>
        <taxon>Magnaporthaceae</taxon>
        <taxon>Gaeumannomyces</taxon>
    </lineage>
</organism>
<evidence type="ECO:0000259" key="5">
    <source>
        <dbReference type="PROSITE" id="PS50013"/>
    </source>
</evidence>
<evidence type="ECO:0000256" key="4">
    <source>
        <dbReference type="SAM" id="MobiDB-lite"/>
    </source>
</evidence>
<evidence type="ECO:0000313" key="8">
    <source>
        <dbReference type="Proteomes" id="UP000006039"/>
    </source>
</evidence>
<feature type="region of interest" description="Disordered" evidence="4">
    <location>
        <begin position="148"/>
        <end position="191"/>
    </location>
</feature>
<protein>
    <recommendedName>
        <fullName evidence="5">Chromo domain-containing protein</fullName>
    </recommendedName>
</protein>
<dbReference type="InterPro" id="IPR023780">
    <property type="entry name" value="Chromo_domain"/>
</dbReference>
<evidence type="ECO:0000313" key="7">
    <source>
        <dbReference type="EnsemblFungi" id="EJT69102"/>
    </source>
</evidence>
<evidence type="ECO:0000313" key="6">
    <source>
        <dbReference type="EMBL" id="EJT69102.1"/>
    </source>
</evidence>
<comment type="subunit">
    <text evidence="2">Component of the NuA4 histone acetyltransferase complex.</text>
</comment>
<dbReference type="eggNOG" id="KOG0017">
    <property type="taxonomic scope" value="Eukaryota"/>
</dbReference>